<dbReference type="AlphaFoldDB" id="A0AAW5E3S6"/>
<dbReference type="GO" id="GO:0009424">
    <property type="term" value="C:bacterial-type flagellum hook"/>
    <property type="evidence" value="ECO:0007669"/>
    <property type="project" value="TreeGrafter"/>
</dbReference>
<dbReference type="InterPro" id="IPR019776">
    <property type="entry name" value="Flagellar_basal_body_rod_CS"/>
</dbReference>
<feature type="domain" description="Flagellar basal-body/hook protein C-terminal" evidence="6">
    <location>
        <begin position="266"/>
        <end position="310"/>
    </location>
</feature>
<dbReference type="Pfam" id="PF22692">
    <property type="entry name" value="LlgE_F_G_D1"/>
    <property type="match status" value="1"/>
</dbReference>
<dbReference type="InterPro" id="IPR001444">
    <property type="entry name" value="Flag_bb_rod_N"/>
</dbReference>
<gene>
    <name evidence="8" type="ORF">MJG50_00450</name>
</gene>
<reference evidence="8" key="1">
    <citation type="submission" date="2022-02" db="EMBL/GenBank/DDBJ databases">
        <title>Fredinandcohnia quinoae sp. nov. isolated from Chenopodium quinoa seeds.</title>
        <authorList>
            <person name="Saati-Santamaria Z."/>
            <person name="Flores-Felix J.D."/>
            <person name="Igual J.M."/>
            <person name="Velazquez E."/>
            <person name="Garcia-Fraile P."/>
            <person name="Martinez-Molina E."/>
        </authorList>
    </citation>
    <scope>NUCLEOTIDE SEQUENCE</scope>
    <source>
        <strain evidence="8">SECRCQ15</strain>
    </source>
</reference>
<dbReference type="SUPFAM" id="SSF117143">
    <property type="entry name" value="Flagellar hook protein flgE"/>
    <property type="match status" value="1"/>
</dbReference>
<dbReference type="Pfam" id="PF00460">
    <property type="entry name" value="Flg_bb_rod"/>
    <property type="match status" value="1"/>
</dbReference>
<evidence type="ECO:0000313" key="9">
    <source>
        <dbReference type="Proteomes" id="UP001431131"/>
    </source>
</evidence>
<comment type="subcellular location">
    <subcellularLocation>
        <location evidence="1 4">Bacterial flagellum basal body</location>
    </subcellularLocation>
</comment>
<keyword evidence="3 4" id="KW-0975">Bacterial flagellum</keyword>
<dbReference type="GO" id="GO:0005829">
    <property type="term" value="C:cytosol"/>
    <property type="evidence" value="ECO:0007669"/>
    <property type="project" value="TreeGrafter"/>
</dbReference>
<proteinExistence type="inferred from homology"/>
<dbReference type="InterPro" id="IPR053967">
    <property type="entry name" value="LlgE_F_G-like_D1"/>
</dbReference>
<evidence type="ECO:0000313" key="8">
    <source>
        <dbReference type="EMBL" id="MCH1623778.1"/>
    </source>
</evidence>
<evidence type="ECO:0000259" key="6">
    <source>
        <dbReference type="Pfam" id="PF06429"/>
    </source>
</evidence>
<name>A0AAW5E3S6_9BACI</name>
<dbReference type="NCBIfam" id="TIGR03506">
    <property type="entry name" value="FlgEFG_subfam"/>
    <property type="match status" value="2"/>
</dbReference>
<dbReference type="InterPro" id="IPR020013">
    <property type="entry name" value="Flagellar_FlgE/F/G"/>
</dbReference>
<keyword evidence="9" id="KW-1185">Reference proteome</keyword>
<evidence type="ECO:0000256" key="4">
    <source>
        <dbReference type="RuleBase" id="RU362116"/>
    </source>
</evidence>
<protein>
    <recommendedName>
        <fullName evidence="4">Flagellar hook protein FlgE</fullName>
    </recommendedName>
</protein>
<keyword evidence="8" id="KW-0966">Cell projection</keyword>
<keyword evidence="8" id="KW-0969">Cilium</keyword>
<dbReference type="InterPro" id="IPR010930">
    <property type="entry name" value="Flg_bb/hook_C_dom"/>
</dbReference>
<evidence type="ECO:0000256" key="1">
    <source>
        <dbReference type="ARBA" id="ARBA00004117"/>
    </source>
</evidence>
<feature type="domain" description="Flagellar hook protein FlgE/F/G-like D1" evidence="7">
    <location>
        <begin position="95"/>
        <end position="210"/>
    </location>
</feature>
<evidence type="ECO:0000256" key="3">
    <source>
        <dbReference type="ARBA" id="ARBA00023143"/>
    </source>
</evidence>
<dbReference type="InterPro" id="IPR037925">
    <property type="entry name" value="FlgE/F/G-like"/>
</dbReference>
<evidence type="ECO:0000259" key="5">
    <source>
        <dbReference type="Pfam" id="PF00460"/>
    </source>
</evidence>
<comment type="similarity">
    <text evidence="2 4">Belongs to the flagella basal body rod proteins family.</text>
</comment>
<dbReference type="GO" id="GO:0009425">
    <property type="term" value="C:bacterial-type flagellum basal body"/>
    <property type="evidence" value="ECO:0007669"/>
    <property type="project" value="UniProtKB-SubCell"/>
</dbReference>
<dbReference type="PROSITE" id="PS00588">
    <property type="entry name" value="FLAGELLA_BB_ROD"/>
    <property type="match status" value="1"/>
</dbReference>
<comment type="function">
    <text evidence="4">A flexible structure which links the flagellar filament to the drive apparatus in the basal body.</text>
</comment>
<dbReference type="PANTHER" id="PTHR30435">
    <property type="entry name" value="FLAGELLAR PROTEIN"/>
    <property type="match status" value="1"/>
</dbReference>
<dbReference type="GO" id="GO:0071978">
    <property type="term" value="P:bacterial-type flagellum-dependent swarming motility"/>
    <property type="evidence" value="ECO:0007669"/>
    <property type="project" value="TreeGrafter"/>
</dbReference>
<organism evidence="8 9">
    <name type="scientific">Fredinandcohnia quinoae</name>
    <dbReference type="NCBI Taxonomy" id="2918902"/>
    <lineage>
        <taxon>Bacteria</taxon>
        <taxon>Bacillati</taxon>
        <taxon>Bacillota</taxon>
        <taxon>Bacilli</taxon>
        <taxon>Bacillales</taxon>
        <taxon>Bacillaceae</taxon>
        <taxon>Fredinandcohnia</taxon>
    </lineage>
</organism>
<comment type="caution">
    <text evidence="8">The sequence shown here is derived from an EMBL/GenBank/DDBJ whole genome shotgun (WGS) entry which is preliminary data.</text>
</comment>
<dbReference type="EMBL" id="JAKTTI010000001">
    <property type="protein sequence ID" value="MCH1623778.1"/>
    <property type="molecule type" value="Genomic_DNA"/>
</dbReference>
<evidence type="ECO:0000259" key="7">
    <source>
        <dbReference type="Pfam" id="PF22692"/>
    </source>
</evidence>
<feature type="domain" description="Flagellar basal body rod protein N-terminal" evidence="5">
    <location>
        <begin position="5"/>
        <end position="35"/>
    </location>
</feature>
<dbReference type="Proteomes" id="UP001431131">
    <property type="component" value="Unassembled WGS sequence"/>
</dbReference>
<dbReference type="Pfam" id="PF06429">
    <property type="entry name" value="Flg_bbr_C"/>
    <property type="match status" value="1"/>
</dbReference>
<evidence type="ECO:0000256" key="2">
    <source>
        <dbReference type="ARBA" id="ARBA00009677"/>
    </source>
</evidence>
<accession>A0AAW5E3S6</accession>
<keyword evidence="8" id="KW-0282">Flagellum</keyword>
<dbReference type="RefSeq" id="WP_240251769.1">
    <property type="nucleotide sequence ID" value="NZ_JAKTTI010000001.1"/>
</dbReference>
<sequence length="312" mass="33000">MLRSMYSGISGMKNFQTKLDVIGNNIANVNTYGFKKGRTIFTDIMSQTINGATAPGQNLGGVNPKQVGLGSSLAAIDTVHNPGSIQTTARVLDVAISGDGFFQVSPTSTKATGFDQEAMYTRAGNLYLDQEGYLVTSSGMYVHGFGSYQATVPQSPEPSEIDPKDFTFAPGATPGYSQTATPTVPIAYKPIRIPTDAKSMSIGKDGSVTYVDAAGTLRWAGQMVLSKFPNSGGLEKVGGNLFKESSNSGAPVLNFAGQSGLGSVESGALEMSNVDLSEEFTEMIVAQRGFQANTRIITTSDEILQELVNLKR</sequence>
<dbReference type="PANTHER" id="PTHR30435:SF1">
    <property type="entry name" value="FLAGELLAR HOOK PROTEIN FLGE"/>
    <property type="match status" value="1"/>
</dbReference>